<dbReference type="SUPFAM" id="SSF55781">
    <property type="entry name" value="GAF domain-like"/>
    <property type="match status" value="1"/>
</dbReference>
<dbReference type="SMART" id="SM00388">
    <property type="entry name" value="HisKA"/>
    <property type="match status" value="1"/>
</dbReference>
<sequence length="387" mass="41438">MQAAVHAPGDEAAPAFDDLVRVAAHVCGVPMSSLTLVDADRERAVATFGALPPGTSLCHPVVAYAKPVIVPDAARDPRFAAHPLVAGVPYLRFYAGVPLIVDGHVLGALCVLDDHPRMLGDDQLEMLETLGRQAAWQLAMRRELRELDRARQRLALADRMRDDFVTMMTHEVRTPLSSVRGYLEVLIDSDGLSRSQMDRFLGAIDRNSRRLLRMVDDVMLLSQVGDAGGRALDLRRDDVTLISVAESAIESATGAAAAKGVTINVTRRDEARVSADGARLGEALGHLLSNAVKFTPAGGEVTVEVCDGATPEIWIRDTGIGIPADEQPMLFERFFRGAAARDSESAGAGLGLSVTKVILDAHAATIALQSESGKGTDIRITFPGRHT</sequence>
<dbReference type="GO" id="GO:0005886">
    <property type="term" value="C:plasma membrane"/>
    <property type="evidence" value="ECO:0007669"/>
    <property type="project" value="UniProtKB-SubCell"/>
</dbReference>
<dbReference type="SMART" id="SM00387">
    <property type="entry name" value="HATPase_c"/>
    <property type="match status" value="1"/>
</dbReference>
<dbReference type="CDD" id="cd00075">
    <property type="entry name" value="HATPase"/>
    <property type="match status" value="1"/>
</dbReference>
<evidence type="ECO:0000256" key="3">
    <source>
        <dbReference type="ARBA" id="ARBA00012438"/>
    </source>
</evidence>
<keyword evidence="4" id="KW-0597">Phosphoprotein</keyword>
<proteinExistence type="predicted"/>
<accession>A0AAE3W0U5</accession>
<dbReference type="AlphaFoldDB" id="A0AAE3W0U5"/>
<gene>
    <name evidence="9" type="ORF">J2S42_004013</name>
</gene>
<dbReference type="InterPro" id="IPR003661">
    <property type="entry name" value="HisK_dim/P_dom"/>
</dbReference>
<dbReference type="EC" id="2.7.13.3" evidence="3"/>
<evidence type="ECO:0000313" key="10">
    <source>
        <dbReference type="Proteomes" id="UP001240236"/>
    </source>
</evidence>
<dbReference type="EMBL" id="JAUSUZ010000001">
    <property type="protein sequence ID" value="MDQ0367344.1"/>
    <property type="molecule type" value="Genomic_DNA"/>
</dbReference>
<dbReference type="GO" id="GO:0000155">
    <property type="term" value="F:phosphorelay sensor kinase activity"/>
    <property type="evidence" value="ECO:0007669"/>
    <property type="project" value="InterPro"/>
</dbReference>
<dbReference type="Pfam" id="PF02518">
    <property type="entry name" value="HATPase_c"/>
    <property type="match status" value="1"/>
</dbReference>
<keyword evidence="7" id="KW-0902">Two-component regulatory system</keyword>
<feature type="domain" description="Histidine kinase" evidence="8">
    <location>
        <begin position="167"/>
        <end position="386"/>
    </location>
</feature>
<keyword evidence="6 9" id="KW-0418">Kinase</keyword>
<dbReference type="InterPro" id="IPR036097">
    <property type="entry name" value="HisK_dim/P_sf"/>
</dbReference>
<dbReference type="PANTHER" id="PTHR43711:SF1">
    <property type="entry name" value="HISTIDINE KINASE 1"/>
    <property type="match status" value="1"/>
</dbReference>
<evidence type="ECO:0000256" key="7">
    <source>
        <dbReference type="ARBA" id="ARBA00023012"/>
    </source>
</evidence>
<evidence type="ECO:0000313" key="9">
    <source>
        <dbReference type="EMBL" id="MDQ0367344.1"/>
    </source>
</evidence>
<dbReference type="InterPro" id="IPR005467">
    <property type="entry name" value="His_kinase_dom"/>
</dbReference>
<comment type="caution">
    <text evidence="9">The sequence shown here is derived from an EMBL/GenBank/DDBJ whole genome shotgun (WGS) entry which is preliminary data.</text>
</comment>
<organism evidence="9 10">
    <name type="scientific">Catenuloplanes indicus</name>
    <dbReference type="NCBI Taxonomy" id="137267"/>
    <lineage>
        <taxon>Bacteria</taxon>
        <taxon>Bacillati</taxon>
        <taxon>Actinomycetota</taxon>
        <taxon>Actinomycetes</taxon>
        <taxon>Micromonosporales</taxon>
        <taxon>Micromonosporaceae</taxon>
        <taxon>Catenuloplanes</taxon>
    </lineage>
</organism>
<dbReference type="Proteomes" id="UP001240236">
    <property type="component" value="Unassembled WGS sequence"/>
</dbReference>
<name>A0AAE3W0U5_9ACTN</name>
<dbReference type="Pfam" id="PF00512">
    <property type="entry name" value="HisKA"/>
    <property type="match status" value="1"/>
</dbReference>
<evidence type="ECO:0000256" key="6">
    <source>
        <dbReference type="ARBA" id="ARBA00022777"/>
    </source>
</evidence>
<keyword evidence="5" id="KW-0808">Transferase</keyword>
<evidence type="ECO:0000259" key="8">
    <source>
        <dbReference type="PROSITE" id="PS50109"/>
    </source>
</evidence>
<dbReference type="PANTHER" id="PTHR43711">
    <property type="entry name" value="TWO-COMPONENT HISTIDINE KINASE"/>
    <property type="match status" value="1"/>
</dbReference>
<evidence type="ECO:0000256" key="5">
    <source>
        <dbReference type="ARBA" id="ARBA00022679"/>
    </source>
</evidence>
<dbReference type="RefSeq" id="WP_307241330.1">
    <property type="nucleotide sequence ID" value="NZ_JAUSUZ010000001.1"/>
</dbReference>
<dbReference type="CDD" id="cd00082">
    <property type="entry name" value="HisKA"/>
    <property type="match status" value="1"/>
</dbReference>
<comment type="subcellular location">
    <subcellularLocation>
        <location evidence="2">Cell membrane</location>
    </subcellularLocation>
</comment>
<dbReference type="SUPFAM" id="SSF47384">
    <property type="entry name" value="Homodimeric domain of signal transducing histidine kinase"/>
    <property type="match status" value="1"/>
</dbReference>
<evidence type="ECO:0000256" key="4">
    <source>
        <dbReference type="ARBA" id="ARBA00022553"/>
    </source>
</evidence>
<reference evidence="9 10" key="1">
    <citation type="submission" date="2023-07" db="EMBL/GenBank/DDBJ databases">
        <title>Sequencing the genomes of 1000 actinobacteria strains.</title>
        <authorList>
            <person name="Klenk H.-P."/>
        </authorList>
    </citation>
    <scope>NUCLEOTIDE SEQUENCE [LARGE SCALE GENOMIC DNA]</scope>
    <source>
        <strain evidence="9 10">DSM 44709</strain>
    </source>
</reference>
<dbReference type="Gene3D" id="3.30.565.10">
    <property type="entry name" value="Histidine kinase-like ATPase, C-terminal domain"/>
    <property type="match status" value="1"/>
</dbReference>
<dbReference type="SMART" id="SM00065">
    <property type="entry name" value="GAF"/>
    <property type="match status" value="1"/>
</dbReference>
<dbReference type="InterPro" id="IPR004358">
    <property type="entry name" value="Sig_transdc_His_kin-like_C"/>
</dbReference>
<dbReference type="Gene3D" id="3.30.450.40">
    <property type="match status" value="1"/>
</dbReference>
<dbReference type="Pfam" id="PF01590">
    <property type="entry name" value="GAF"/>
    <property type="match status" value="1"/>
</dbReference>
<dbReference type="InterPro" id="IPR003594">
    <property type="entry name" value="HATPase_dom"/>
</dbReference>
<dbReference type="InterPro" id="IPR003018">
    <property type="entry name" value="GAF"/>
</dbReference>
<dbReference type="SUPFAM" id="SSF55874">
    <property type="entry name" value="ATPase domain of HSP90 chaperone/DNA topoisomerase II/histidine kinase"/>
    <property type="match status" value="1"/>
</dbReference>
<dbReference type="InterPro" id="IPR050736">
    <property type="entry name" value="Sensor_HK_Regulatory"/>
</dbReference>
<dbReference type="FunFam" id="1.10.287.130:FF:000001">
    <property type="entry name" value="Two-component sensor histidine kinase"/>
    <property type="match status" value="1"/>
</dbReference>
<protein>
    <recommendedName>
        <fullName evidence="3">histidine kinase</fullName>
        <ecNumber evidence="3">2.7.13.3</ecNumber>
    </recommendedName>
</protein>
<dbReference type="InterPro" id="IPR029016">
    <property type="entry name" value="GAF-like_dom_sf"/>
</dbReference>
<evidence type="ECO:0000256" key="2">
    <source>
        <dbReference type="ARBA" id="ARBA00004236"/>
    </source>
</evidence>
<keyword evidence="10" id="KW-1185">Reference proteome</keyword>
<dbReference type="PRINTS" id="PR00344">
    <property type="entry name" value="BCTRLSENSOR"/>
</dbReference>
<dbReference type="InterPro" id="IPR036890">
    <property type="entry name" value="HATPase_C_sf"/>
</dbReference>
<dbReference type="Gene3D" id="1.10.287.130">
    <property type="match status" value="1"/>
</dbReference>
<evidence type="ECO:0000256" key="1">
    <source>
        <dbReference type="ARBA" id="ARBA00000085"/>
    </source>
</evidence>
<comment type="catalytic activity">
    <reaction evidence="1">
        <text>ATP + protein L-histidine = ADP + protein N-phospho-L-histidine.</text>
        <dbReference type="EC" id="2.7.13.3"/>
    </reaction>
</comment>
<dbReference type="PROSITE" id="PS50109">
    <property type="entry name" value="HIS_KIN"/>
    <property type="match status" value="1"/>
</dbReference>